<reference evidence="1 2" key="1">
    <citation type="journal article" date="2020" name="Mol. Biol. Evol.">
        <title>Distinct Expression and Methylation Patterns for Genes with Different Fates following a Single Whole-Genome Duplication in Flowering Plants.</title>
        <authorList>
            <person name="Shi T."/>
            <person name="Rahmani R.S."/>
            <person name="Gugger P.F."/>
            <person name="Wang M."/>
            <person name="Li H."/>
            <person name="Zhang Y."/>
            <person name="Li Z."/>
            <person name="Wang Q."/>
            <person name="Van de Peer Y."/>
            <person name="Marchal K."/>
            <person name="Chen J."/>
        </authorList>
    </citation>
    <scope>NUCLEOTIDE SEQUENCE [LARGE SCALE GENOMIC DNA]</scope>
    <source>
        <tissue evidence="1">Leaf</tissue>
    </source>
</reference>
<dbReference type="AlphaFoldDB" id="A0A822YKX0"/>
<gene>
    <name evidence="1" type="ORF">HUJ06_012013</name>
</gene>
<dbReference type="InterPro" id="IPR011009">
    <property type="entry name" value="Kinase-like_dom_sf"/>
</dbReference>
<evidence type="ECO:0000313" key="1">
    <source>
        <dbReference type="EMBL" id="DAD33162.1"/>
    </source>
</evidence>
<dbReference type="EMBL" id="DUZY01000003">
    <property type="protein sequence ID" value="DAD33162.1"/>
    <property type="molecule type" value="Genomic_DNA"/>
</dbReference>
<dbReference type="Gene3D" id="1.10.510.10">
    <property type="entry name" value="Transferase(Phosphotransferase) domain 1"/>
    <property type="match status" value="1"/>
</dbReference>
<evidence type="ECO:0008006" key="3">
    <source>
        <dbReference type="Google" id="ProtNLM"/>
    </source>
</evidence>
<protein>
    <recommendedName>
        <fullName evidence="3">Protein kinase domain-containing protein</fullName>
    </recommendedName>
</protein>
<keyword evidence="2" id="KW-1185">Reference proteome</keyword>
<name>A0A822YKX0_NELNU</name>
<sequence>MSSSTRSYHFRLAYTTKIGSTIRYLPPESFQKQSVATTKAADVFSFGIVALKVASSWRAIDHTYPDEQIILLEIVDCRMDLTSLIHVRLIFSLNDPQSRQMSSGSSFRNLHCQHYLRFRARKLGRKSRCLFKSRREETGSEPSSRVPEFESSRVREFDRAFLITNILKPEPRTSLSWFHSQWYMSKQRNAWKFFLWKILQLNLGSTSHHFISRFVQDFIVLIPRIFLLAKTSRLEMSRL</sequence>
<accession>A0A822YKX0</accession>
<dbReference type="SUPFAM" id="SSF56112">
    <property type="entry name" value="Protein kinase-like (PK-like)"/>
    <property type="match status" value="1"/>
</dbReference>
<proteinExistence type="predicted"/>
<dbReference type="Proteomes" id="UP000607653">
    <property type="component" value="Unassembled WGS sequence"/>
</dbReference>
<comment type="caution">
    <text evidence="1">The sequence shown here is derived from an EMBL/GenBank/DDBJ whole genome shotgun (WGS) entry which is preliminary data.</text>
</comment>
<organism evidence="1 2">
    <name type="scientific">Nelumbo nucifera</name>
    <name type="common">Sacred lotus</name>
    <dbReference type="NCBI Taxonomy" id="4432"/>
    <lineage>
        <taxon>Eukaryota</taxon>
        <taxon>Viridiplantae</taxon>
        <taxon>Streptophyta</taxon>
        <taxon>Embryophyta</taxon>
        <taxon>Tracheophyta</taxon>
        <taxon>Spermatophyta</taxon>
        <taxon>Magnoliopsida</taxon>
        <taxon>Proteales</taxon>
        <taxon>Nelumbonaceae</taxon>
        <taxon>Nelumbo</taxon>
    </lineage>
</organism>
<evidence type="ECO:0000313" key="2">
    <source>
        <dbReference type="Proteomes" id="UP000607653"/>
    </source>
</evidence>